<keyword evidence="1" id="KW-0175">Coiled coil</keyword>
<dbReference type="InterPro" id="IPR038735">
    <property type="entry name" value="MSMEG_1276-like_NTP-PPase_dom"/>
</dbReference>
<dbReference type="AlphaFoldDB" id="K1XY96"/>
<protein>
    <recommendedName>
        <fullName evidence="3">Phosphoribosyl-ATP pyrophosphohydrolase</fullName>
    </recommendedName>
</protein>
<evidence type="ECO:0000313" key="2">
    <source>
        <dbReference type="EMBL" id="EKD25338.1"/>
    </source>
</evidence>
<dbReference type="EMBL" id="AMFJ01036091">
    <property type="protein sequence ID" value="EKD25338.1"/>
    <property type="molecule type" value="Genomic_DNA"/>
</dbReference>
<organism evidence="2">
    <name type="scientific">uncultured bacterium</name>
    <name type="common">gcode 4</name>
    <dbReference type="NCBI Taxonomy" id="1234023"/>
    <lineage>
        <taxon>Bacteria</taxon>
        <taxon>environmental samples</taxon>
    </lineage>
</organism>
<reference evidence="2" key="1">
    <citation type="journal article" date="2012" name="Science">
        <title>Fermentation, hydrogen, and sulfur metabolism in multiple uncultivated bacterial phyla.</title>
        <authorList>
            <person name="Wrighton K.C."/>
            <person name="Thomas B.C."/>
            <person name="Sharon I."/>
            <person name="Miller C.S."/>
            <person name="Castelle C.J."/>
            <person name="VerBerkmoes N.C."/>
            <person name="Wilkins M.J."/>
            <person name="Hettich R.L."/>
            <person name="Lipton M.S."/>
            <person name="Williams K.H."/>
            <person name="Long P.E."/>
            <person name="Banfield J.F."/>
        </authorList>
    </citation>
    <scope>NUCLEOTIDE SEQUENCE [LARGE SCALE GENOMIC DNA]</scope>
</reference>
<feature type="coiled-coil region" evidence="1">
    <location>
        <begin position="34"/>
        <end position="68"/>
    </location>
</feature>
<evidence type="ECO:0000256" key="1">
    <source>
        <dbReference type="SAM" id="Coils"/>
    </source>
</evidence>
<dbReference type="CDD" id="cd11532">
    <property type="entry name" value="NTP-PPase_COG4997"/>
    <property type="match status" value="1"/>
</dbReference>
<evidence type="ECO:0008006" key="3">
    <source>
        <dbReference type="Google" id="ProtNLM"/>
    </source>
</evidence>
<proteinExistence type="predicted"/>
<gene>
    <name evidence="2" type="ORF">ACD_80C00084G0024</name>
</gene>
<dbReference type="SUPFAM" id="SSF101386">
    <property type="entry name" value="all-alpha NTP pyrophosphatases"/>
    <property type="match status" value="1"/>
</dbReference>
<comment type="caution">
    <text evidence="2">The sequence shown here is derived from an EMBL/GenBank/DDBJ whole genome shotgun (WGS) entry which is preliminary data.</text>
</comment>
<sequence>MIKYDKLVRDKIIEKIESSWGKAVHHIASEEEFEHKLKEKLVEEAQELKIIKDNIEEIKNELADVLKVAEEIMKFYAISKEEIKDIMEEKDEKAGGFDKRIILDEASEI</sequence>
<accession>K1XY96</accession>
<name>K1XY96_9BACT</name>